<comment type="caution">
    <text evidence="1">The sequence shown here is derived from an EMBL/GenBank/DDBJ whole genome shotgun (WGS) entry which is preliminary data.</text>
</comment>
<proteinExistence type="predicted"/>
<evidence type="ECO:0000313" key="2">
    <source>
        <dbReference type="Proteomes" id="UP000024635"/>
    </source>
</evidence>
<evidence type="ECO:0000313" key="1">
    <source>
        <dbReference type="EMBL" id="EYC14121.1"/>
    </source>
</evidence>
<gene>
    <name evidence="1" type="primary">Acey_s0041.g353</name>
    <name evidence="1" type="ORF">Y032_0041g353</name>
</gene>
<name>A0A016UGT6_9BILA</name>
<accession>A0A016UGT6</accession>
<reference evidence="2" key="1">
    <citation type="journal article" date="2015" name="Nat. Genet.">
        <title>The genome and transcriptome of the zoonotic hookworm Ancylostoma ceylanicum identify infection-specific gene families.</title>
        <authorList>
            <person name="Schwarz E.M."/>
            <person name="Hu Y."/>
            <person name="Antoshechkin I."/>
            <person name="Miller M.M."/>
            <person name="Sternberg P.W."/>
            <person name="Aroian R.V."/>
        </authorList>
    </citation>
    <scope>NUCLEOTIDE SEQUENCE</scope>
    <source>
        <strain evidence="2">HY135</strain>
    </source>
</reference>
<dbReference type="Proteomes" id="UP000024635">
    <property type="component" value="Unassembled WGS sequence"/>
</dbReference>
<dbReference type="AlphaFoldDB" id="A0A016UGT6"/>
<dbReference type="EMBL" id="JARK01001377">
    <property type="protein sequence ID" value="EYC14121.1"/>
    <property type="molecule type" value="Genomic_DNA"/>
</dbReference>
<organism evidence="1 2">
    <name type="scientific">Ancylostoma ceylanicum</name>
    <dbReference type="NCBI Taxonomy" id="53326"/>
    <lineage>
        <taxon>Eukaryota</taxon>
        <taxon>Metazoa</taxon>
        <taxon>Ecdysozoa</taxon>
        <taxon>Nematoda</taxon>
        <taxon>Chromadorea</taxon>
        <taxon>Rhabditida</taxon>
        <taxon>Rhabditina</taxon>
        <taxon>Rhabditomorpha</taxon>
        <taxon>Strongyloidea</taxon>
        <taxon>Ancylostomatidae</taxon>
        <taxon>Ancylostomatinae</taxon>
        <taxon>Ancylostoma</taxon>
    </lineage>
</organism>
<keyword evidence="2" id="KW-1185">Reference proteome</keyword>
<protein>
    <submittedName>
        <fullName evidence="1">Uncharacterized protein</fullName>
    </submittedName>
</protein>
<sequence length="86" mass="9795">MAHCHPWAPPEKVQKLRKVNFESNVNETIEFLERNSIEQHQDKALQTSHMCPFAEGQIPVRAMRPRRVLSVSAKNPPPSTLTSLAH</sequence>